<dbReference type="SUPFAM" id="SSF46600">
    <property type="entry name" value="C-terminal UvrC-binding domain of UvrB"/>
    <property type="match status" value="1"/>
</dbReference>
<evidence type="ECO:0000259" key="9">
    <source>
        <dbReference type="PROSITE" id="PS50165"/>
    </source>
</evidence>
<evidence type="ECO:0000259" key="7">
    <source>
        <dbReference type="PROSITE" id="PS50151"/>
    </source>
</evidence>
<keyword evidence="6" id="KW-0742">SOS response</keyword>
<feature type="domain" description="GIY-YIG" evidence="8">
    <location>
        <begin position="12"/>
        <end position="91"/>
    </location>
</feature>
<dbReference type="NCBIfam" id="TIGR00194">
    <property type="entry name" value="uvrC"/>
    <property type="match status" value="1"/>
</dbReference>
<dbReference type="PANTHER" id="PTHR30562:SF1">
    <property type="entry name" value="UVRABC SYSTEM PROTEIN C"/>
    <property type="match status" value="1"/>
</dbReference>
<comment type="subcellular location">
    <subcellularLocation>
        <location evidence="6">Cytoplasm</location>
    </subcellularLocation>
</comment>
<keyword evidence="5 6" id="KW-0234">DNA repair</keyword>
<dbReference type="NCBIfam" id="NF001824">
    <property type="entry name" value="PRK00558.1-5"/>
    <property type="match status" value="1"/>
</dbReference>
<evidence type="ECO:0000256" key="2">
    <source>
        <dbReference type="ARBA" id="ARBA00022763"/>
    </source>
</evidence>
<keyword evidence="2 6" id="KW-0227">DNA damage</keyword>
<dbReference type="SUPFAM" id="SSF82771">
    <property type="entry name" value="GIY-YIG endonuclease"/>
    <property type="match status" value="1"/>
</dbReference>
<dbReference type="PROSITE" id="PS50151">
    <property type="entry name" value="UVR"/>
    <property type="match status" value="1"/>
</dbReference>
<evidence type="ECO:0000256" key="6">
    <source>
        <dbReference type="HAMAP-Rule" id="MF_00203"/>
    </source>
</evidence>
<evidence type="ECO:0000256" key="5">
    <source>
        <dbReference type="ARBA" id="ARBA00023204"/>
    </source>
</evidence>
<dbReference type="Proteomes" id="UP001236559">
    <property type="component" value="Unassembled WGS sequence"/>
</dbReference>
<proteinExistence type="inferred from homology"/>
<feature type="domain" description="UvrC family homology region profile" evidence="9">
    <location>
        <begin position="255"/>
        <end position="487"/>
    </location>
</feature>
<keyword evidence="1 6" id="KW-0963">Cytoplasm</keyword>
<dbReference type="InterPro" id="IPR036876">
    <property type="entry name" value="UVR_dom_sf"/>
</dbReference>
<dbReference type="Pfam" id="PF14520">
    <property type="entry name" value="HHH_5"/>
    <property type="match status" value="1"/>
</dbReference>
<reference evidence="10 11" key="1">
    <citation type="submission" date="2023-07" db="EMBL/GenBank/DDBJ databases">
        <title>Genomic Encyclopedia of Type Strains, Phase IV (KMG-IV): sequencing the most valuable type-strain genomes for metagenomic binning, comparative biology and taxonomic classification.</title>
        <authorList>
            <person name="Goeker M."/>
        </authorList>
    </citation>
    <scope>NUCLEOTIDE SEQUENCE [LARGE SCALE GENOMIC DNA]</scope>
    <source>
        <strain evidence="10 11">DSM 22616</strain>
    </source>
</reference>
<evidence type="ECO:0000256" key="1">
    <source>
        <dbReference type="ARBA" id="ARBA00022490"/>
    </source>
</evidence>
<dbReference type="EMBL" id="JAUSTN010000002">
    <property type="protein sequence ID" value="MDQ0274468.1"/>
    <property type="molecule type" value="Genomic_DNA"/>
</dbReference>
<dbReference type="InterPro" id="IPR035901">
    <property type="entry name" value="GIY-YIG_endonuc_sf"/>
</dbReference>
<dbReference type="Pfam" id="PF02151">
    <property type="entry name" value="UVR"/>
    <property type="match status" value="1"/>
</dbReference>
<name>A0ABU0AT71_9FIRM</name>
<evidence type="ECO:0000259" key="8">
    <source>
        <dbReference type="PROSITE" id="PS50164"/>
    </source>
</evidence>
<dbReference type="Gene3D" id="1.10.150.20">
    <property type="entry name" value="5' to 3' exonuclease, C-terminal subdomain"/>
    <property type="match status" value="1"/>
</dbReference>
<sequence>MDLKEKLKMLPDDPGVYLMKDSFDNIIYVGKAKNLKKRVRQYFGSYGKSTRKVESMVSHIKDFEYIIVENEVESLILESNLIKAHNPKYNILLRDDKQYPYIKIGVYDRFPKVEKVRKVLKDGGKYFGPYPNAMAVNEAIEIFKDLYKIRDCNLNLNKDPLNFRPCLNFFIDKCKGPCKGHIDEGQYKESIDEISAFLEGHSKNILAKIEEKMVMASKNLDFEKAALYRDQINNLQALLEKQIIDRAAIDENRDVIAFARGTDQIIVQIFFIRKGKIIGREHYLMSDYYVSSDDEILSTFLKQFYIGATYIPSEIVVPFETDEDSTIEKFLSDKIGRKVKLFVPQKGEKLKLLQMVQKNALDMLSKYSESYKNKMNVNLIALEELRDLLGLRENPRRIEAYDISNISGAESVGSMVVFEDGEKKKSDYRKFRIRDVEGINDYGSLKEVLTRRFKRAKENKKDSFTILPDLILMDGGKGQVNIALGVLQDLGVEIPVAGLVKDDFHTTRGIIYENREYNVELDSRIYKLAYKIQEEAHRFAINYHRSLRSKDMFKSELDGIKGIGPKRKKELMKKFKSIDKIKAASLEELLQVEAMDRKSAENLYRHWRK</sequence>
<comment type="subunit">
    <text evidence="6">Interacts with UvrB in an incision complex.</text>
</comment>
<gene>
    <name evidence="6" type="primary">uvrC</name>
    <name evidence="10" type="ORF">J2S72_000476</name>
</gene>
<dbReference type="PROSITE" id="PS50165">
    <property type="entry name" value="UVRC"/>
    <property type="match status" value="1"/>
</dbReference>
<dbReference type="Gene3D" id="3.30.420.340">
    <property type="entry name" value="UvrC, RNAse H endonuclease domain"/>
    <property type="match status" value="1"/>
</dbReference>
<dbReference type="Pfam" id="PF08459">
    <property type="entry name" value="UvrC_RNaseH_dom"/>
    <property type="match status" value="1"/>
</dbReference>
<evidence type="ECO:0000256" key="4">
    <source>
        <dbReference type="ARBA" id="ARBA00022881"/>
    </source>
</evidence>
<organism evidence="10 11">
    <name type="scientific">Peptoniphilus koenoeneniae</name>
    <dbReference type="NCBI Taxonomy" id="507751"/>
    <lineage>
        <taxon>Bacteria</taxon>
        <taxon>Bacillati</taxon>
        <taxon>Bacillota</taxon>
        <taxon>Tissierellia</taxon>
        <taxon>Tissierellales</taxon>
        <taxon>Peptoniphilaceae</taxon>
        <taxon>Peptoniphilus</taxon>
    </lineage>
</organism>
<dbReference type="Gene3D" id="3.40.1440.10">
    <property type="entry name" value="GIY-YIG endonuclease"/>
    <property type="match status" value="1"/>
</dbReference>
<dbReference type="HAMAP" id="MF_00203">
    <property type="entry name" value="UvrC"/>
    <property type="match status" value="1"/>
</dbReference>
<comment type="similarity">
    <text evidence="6">Belongs to the UvrC family.</text>
</comment>
<keyword evidence="3 6" id="KW-0228">DNA excision</keyword>
<dbReference type="SMART" id="SM00465">
    <property type="entry name" value="GIYc"/>
    <property type="match status" value="1"/>
</dbReference>
<dbReference type="InterPro" id="IPR038476">
    <property type="entry name" value="UvrC_RNase_H_dom_sf"/>
</dbReference>
<dbReference type="PANTHER" id="PTHR30562">
    <property type="entry name" value="UVRC/OXIDOREDUCTASE"/>
    <property type="match status" value="1"/>
</dbReference>
<dbReference type="SUPFAM" id="SSF47781">
    <property type="entry name" value="RuvA domain 2-like"/>
    <property type="match status" value="1"/>
</dbReference>
<evidence type="ECO:0000256" key="3">
    <source>
        <dbReference type="ARBA" id="ARBA00022769"/>
    </source>
</evidence>
<dbReference type="Pfam" id="PF22920">
    <property type="entry name" value="UvrC_RNaseH"/>
    <property type="match status" value="1"/>
</dbReference>
<dbReference type="PROSITE" id="PS50164">
    <property type="entry name" value="GIY_YIG"/>
    <property type="match status" value="1"/>
</dbReference>
<dbReference type="InterPro" id="IPR001162">
    <property type="entry name" value="UvrC_RNase_H_dom"/>
</dbReference>
<keyword evidence="11" id="KW-1185">Reference proteome</keyword>
<comment type="function">
    <text evidence="6">The UvrABC repair system catalyzes the recognition and processing of DNA lesions. UvrC both incises the 5' and 3' sides of the lesion. The N-terminal half is responsible for the 3' incision and the C-terminal half is responsible for the 5' incision.</text>
</comment>
<keyword evidence="4 6" id="KW-0267">Excision nuclease</keyword>
<evidence type="ECO:0000313" key="10">
    <source>
        <dbReference type="EMBL" id="MDQ0274468.1"/>
    </source>
</evidence>
<feature type="domain" description="UVR" evidence="7">
    <location>
        <begin position="203"/>
        <end position="238"/>
    </location>
</feature>
<dbReference type="InterPro" id="IPR050066">
    <property type="entry name" value="UvrABC_protein_C"/>
</dbReference>
<dbReference type="Pfam" id="PF01541">
    <property type="entry name" value="GIY-YIG"/>
    <property type="match status" value="1"/>
</dbReference>
<dbReference type="Gene3D" id="4.10.860.10">
    <property type="entry name" value="UVR domain"/>
    <property type="match status" value="1"/>
</dbReference>
<dbReference type="InterPro" id="IPR000305">
    <property type="entry name" value="GIY-YIG_endonuc"/>
</dbReference>
<dbReference type="InterPro" id="IPR047296">
    <property type="entry name" value="GIY-YIG_UvrC_Cho"/>
</dbReference>
<evidence type="ECO:0000313" key="11">
    <source>
        <dbReference type="Proteomes" id="UP001236559"/>
    </source>
</evidence>
<dbReference type="InterPro" id="IPR010994">
    <property type="entry name" value="RuvA_2-like"/>
</dbReference>
<comment type="caution">
    <text evidence="10">The sequence shown here is derived from an EMBL/GenBank/DDBJ whole genome shotgun (WGS) entry which is preliminary data.</text>
</comment>
<accession>A0ABU0AT71</accession>
<dbReference type="InterPro" id="IPR004791">
    <property type="entry name" value="UvrC"/>
</dbReference>
<protein>
    <recommendedName>
        <fullName evidence="6">UvrABC system protein C</fullName>
        <shortName evidence="6">Protein UvrC</shortName>
    </recommendedName>
    <alternativeName>
        <fullName evidence="6">Excinuclease ABC subunit C</fullName>
    </alternativeName>
</protein>
<dbReference type="InterPro" id="IPR001943">
    <property type="entry name" value="UVR_dom"/>
</dbReference>
<dbReference type="CDD" id="cd10434">
    <property type="entry name" value="GIY-YIG_UvrC_Cho"/>
    <property type="match status" value="1"/>
</dbReference>
<dbReference type="RefSeq" id="WP_023055585.1">
    <property type="nucleotide sequence ID" value="NZ_JAUSTN010000002.1"/>
</dbReference>